<feature type="compositionally biased region" description="Pro residues" evidence="3">
    <location>
        <begin position="288"/>
        <end position="300"/>
    </location>
</feature>
<keyword evidence="1" id="KW-0677">Repeat</keyword>
<evidence type="ECO:0000256" key="3">
    <source>
        <dbReference type="SAM" id="MobiDB-lite"/>
    </source>
</evidence>
<evidence type="ECO:0008006" key="6">
    <source>
        <dbReference type="Google" id="ProtNLM"/>
    </source>
</evidence>
<dbReference type="PANTHER" id="PTHR46388:SF2">
    <property type="entry name" value="NHL REPEAT-CONTAINING PROTEIN 2"/>
    <property type="match status" value="1"/>
</dbReference>
<accession>A0ABN8L9I1</accession>
<dbReference type="PROSITE" id="PS51125">
    <property type="entry name" value="NHL"/>
    <property type="match status" value="1"/>
</dbReference>
<sequence>MADASADVKYLPETRKLPRLHVVGGRICRCVRHLWVKIGVHCAKFTNEKECANVLAAVQRYDIHHPVVNDPDSTQWEALGIKCWPTLLILGPNNKPLFVLTGEGHRQELVWYVEAALKHFSSRISDASLPVSISKHVKVKDEAALSFPGKVALNPFYRGRTDEPFLAISDTGNHRLVLTDCSGVILRIVGSTDCRPGFKDGKLEEALFNSPQGLCWLSSTVLAVCDTNNHALRAVHLDEGTVEVLVGTGEQSACGDMGGKYLGLQALSSPWDVVQYTTPDLDMSVRAPPLPPPPPPPGQTPDPEKDKKTEPKEKEKKDEKRRVLLIACAGSHQIWALFLDTTIWWKYKTYPEGTCACITGSGAEAARNSCFPKTASFAQPSGLTLKTGSNPFLFVADSESSSIRKIGLSTGQVTTLCGGDRNPLNLFAFGDVDEIGMAAKLQHPLGVAYSEPNKAVYVADSYNHKIKKVDVSLQKVTTLNPSMIETADPVKFNEPSGLSVTADGKYLYIADTNNHSVKLINLAKNVCQEFKVRMQDVKFVEPENLILYKNDLFVNRKCGNLIIYFNVSLDSDIKGVKFTPGAPQEWNVCIRDENNKDVTLDHFEFVGSGSHKGSKLPGRVEMKIKQKMDKTHYRLYLSFHTSLCDNTVCFSHSFTIRSTILVRDSVKMVESYKITCKVNPVNRESKPEQRSL</sequence>
<proteinExistence type="predicted"/>
<protein>
    <recommendedName>
        <fullName evidence="6">NHL repeat-containing protein 2</fullName>
    </recommendedName>
</protein>
<dbReference type="Gene3D" id="3.40.30.10">
    <property type="entry name" value="Glutaredoxin"/>
    <property type="match status" value="1"/>
</dbReference>
<dbReference type="SUPFAM" id="SSF52833">
    <property type="entry name" value="Thioredoxin-like"/>
    <property type="match status" value="1"/>
</dbReference>
<dbReference type="InterPro" id="IPR045302">
    <property type="entry name" value="NHL2_NHL_rpt_dom"/>
</dbReference>
<dbReference type="Pfam" id="PF01436">
    <property type="entry name" value="NHL"/>
    <property type="match status" value="2"/>
</dbReference>
<dbReference type="InterPro" id="IPR011042">
    <property type="entry name" value="6-blade_b-propeller_TolB-like"/>
</dbReference>
<gene>
    <name evidence="4" type="ORF">CHILSU_LOCUS8027</name>
</gene>
<reference evidence="4" key="1">
    <citation type="submission" date="2021-12" db="EMBL/GenBank/DDBJ databases">
        <authorList>
            <person name="King R."/>
        </authorList>
    </citation>
    <scope>NUCLEOTIDE SEQUENCE</scope>
</reference>
<dbReference type="SUPFAM" id="SSF101898">
    <property type="entry name" value="NHL repeat"/>
    <property type="match status" value="1"/>
</dbReference>
<feature type="compositionally biased region" description="Basic and acidic residues" evidence="3">
    <location>
        <begin position="302"/>
        <end position="317"/>
    </location>
</feature>
<evidence type="ECO:0000256" key="1">
    <source>
        <dbReference type="ARBA" id="ARBA00022737"/>
    </source>
</evidence>
<evidence type="ECO:0000313" key="5">
    <source>
        <dbReference type="Proteomes" id="UP001153292"/>
    </source>
</evidence>
<dbReference type="InterPro" id="IPR036249">
    <property type="entry name" value="Thioredoxin-like_sf"/>
</dbReference>
<evidence type="ECO:0000256" key="2">
    <source>
        <dbReference type="PROSITE-ProRule" id="PRU00504"/>
    </source>
</evidence>
<dbReference type="InterPro" id="IPR001258">
    <property type="entry name" value="NHL_repeat"/>
</dbReference>
<dbReference type="EMBL" id="OU963896">
    <property type="protein sequence ID" value="CAH2988568.1"/>
    <property type="molecule type" value="Genomic_DNA"/>
</dbReference>
<organism evidence="4 5">
    <name type="scientific">Chilo suppressalis</name>
    <name type="common">Asiatic rice borer moth</name>
    <dbReference type="NCBI Taxonomy" id="168631"/>
    <lineage>
        <taxon>Eukaryota</taxon>
        <taxon>Metazoa</taxon>
        <taxon>Ecdysozoa</taxon>
        <taxon>Arthropoda</taxon>
        <taxon>Hexapoda</taxon>
        <taxon>Insecta</taxon>
        <taxon>Pterygota</taxon>
        <taxon>Neoptera</taxon>
        <taxon>Endopterygota</taxon>
        <taxon>Lepidoptera</taxon>
        <taxon>Glossata</taxon>
        <taxon>Ditrysia</taxon>
        <taxon>Pyraloidea</taxon>
        <taxon>Crambidae</taxon>
        <taxon>Crambinae</taxon>
        <taxon>Chilo</taxon>
    </lineage>
</organism>
<dbReference type="PANTHER" id="PTHR46388">
    <property type="entry name" value="NHL REPEAT-CONTAINING PROTEIN 2"/>
    <property type="match status" value="1"/>
</dbReference>
<dbReference type="Gene3D" id="2.120.10.30">
    <property type="entry name" value="TolB, C-terminal domain"/>
    <property type="match status" value="3"/>
</dbReference>
<dbReference type="CDD" id="cd14951">
    <property type="entry name" value="NHL-2_like"/>
    <property type="match status" value="1"/>
</dbReference>
<name>A0ABN8L9I1_CHISP</name>
<feature type="repeat" description="NHL" evidence="2">
    <location>
        <begin position="432"/>
        <end position="472"/>
    </location>
</feature>
<keyword evidence="5" id="KW-1185">Reference proteome</keyword>
<evidence type="ECO:0000313" key="4">
    <source>
        <dbReference type="EMBL" id="CAH2988568.1"/>
    </source>
</evidence>
<feature type="region of interest" description="Disordered" evidence="3">
    <location>
        <begin position="282"/>
        <end position="317"/>
    </location>
</feature>
<dbReference type="Proteomes" id="UP001153292">
    <property type="component" value="Chromosome 3"/>
</dbReference>